<evidence type="ECO:0000259" key="6">
    <source>
        <dbReference type="PROSITE" id="PS51401"/>
    </source>
</evidence>
<name>S3DF06_GLAL2</name>
<dbReference type="Gene3D" id="2.60.40.790">
    <property type="match status" value="1"/>
</dbReference>
<gene>
    <name evidence="7" type="ORF">GLAREA_05653</name>
</gene>
<feature type="domain" description="CHORD" evidence="6">
    <location>
        <begin position="1"/>
        <end position="30"/>
    </location>
</feature>
<dbReference type="HOGENOM" id="CLU_040079_1_1_1"/>
<evidence type="ECO:0000259" key="5">
    <source>
        <dbReference type="PROSITE" id="PS51203"/>
    </source>
</evidence>
<feature type="domain" description="CS" evidence="5">
    <location>
        <begin position="177"/>
        <end position="268"/>
    </location>
</feature>
<dbReference type="eggNOG" id="KOG1667">
    <property type="taxonomic scope" value="Eukaryota"/>
</dbReference>
<dbReference type="Proteomes" id="UP000016922">
    <property type="component" value="Unassembled WGS sequence"/>
</dbReference>
<dbReference type="PROSITE" id="PS51203">
    <property type="entry name" value="CS"/>
    <property type="match status" value="1"/>
</dbReference>
<evidence type="ECO:0000256" key="1">
    <source>
        <dbReference type="ARBA" id="ARBA00022723"/>
    </source>
</evidence>
<reference evidence="7 8" key="1">
    <citation type="journal article" date="2013" name="BMC Genomics">
        <title>Genomics-driven discovery of the pneumocandin biosynthetic gene cluster in the fungus Glarea lozoyensis.</title>
        <authorList>
            <person name="Chen L."/>
            <person name="Yue Q."/>
            <person name="Zhang X."/>
            <person name="Xiang M."/>
            <person name="Wang C."/>
            <person name="Li S."/>
            <person name="Che Y."/>
            <person name="Ortiz-Lopez F.J."/>
            <person name="Bills G.F."/>
            <person name="Liu X."/>
            <person name="An Z."/>
        </authorList>
    </citation>
    <scope>NUCLEOTIDE SEQUENCE [LARGE SCALE GENOMIC DNA]</scope>
    <source>
        <strain evidence="8">ATCC 20868 / MF5171</strain>
    </source>
</reference>
<dbReference type="OMA" id="KGYTCCK"/>
<dbReference type="InterPro" id="IPR007052">
    <property type="entry name" value="CS_dom"/>
</dbReference>
<dbReference type="GeneID" id="19464707"/>
<keyword evidence="1" id="KW-0479">Metal-binding</keyword>
<proteinExistence type="predicted"/>
<dbReference type="Pfam" id="PF04968">
    <property type="entry name" value="CHORD"/>
    <property type="match status" value="2"/>
</dbReference>
<dbReference type="InterPro" id="IPR007051">
    <property type="entry name" value="CHORD_dom"/>
</dbReference>
<evidence type="ECO:0000256" key="3">
    <source>
        <dbReference type="ARBA" id="ARBA00022833"/>
    </source>
</evidence>
<evidence type="ECO:0000256" key="4">
    <source>
        <dbReference type="SAM" id="MobiDB-lite"/>
    </source>
</evidence>
<keyword evidence="3" id="KW-0862">Zinc</keyword>
<dbReference type="PROSITE" id="PS51401">
    <property type="entry name" value="CHORD"/>
    <property type="match status" value="2"/>
</dbReference>
<dbReference type="PANTHER" id="PTHR46983:SF3">
    <property type="entry name" value="CHPADIPLOID STATE MAINTENANCE PROTEIN CHPA"/>
    <property type="match status" value="1"/>
</dbReference>
<evidence type="ECO:0000256" key="2">
    <source>
        <dbReference type="ARBA" id="ARBA00022737"/>
    </source>
</evidence>
<dbReference type="SUPFAM" id="SSF49764">
    <property type="entry name" value="HSP20-like chaperones"/>
    <property type="match status" value="1"/>
</dbReference>
<dbReference type="STRING" id="1116229.S3DF06"/>
<evidence type="ECO:0000313" key="8">
    <source>
        <dbReference type="Proteomes" id="UP000016922"/>
    </source>
</evidence>
<evidence type="ECO:0000313" key="7">
    <source>
        <dbReference type="EMBL" id="EPE36315.1"/>
    </source>
</evidence>
<dbReference type="InterPro" id="IPR008978">
    <property type="entry name" value="HSP20-like_chaperone"/>
</dbReference>
<sequence length="286" mass="31526">MAQKCWKCCKPRVLTFDEFLSIPPCTTGKHSTTDIPPTIEKKQGEQDVSESSAPTVKPIAPEASRAPISAPQPTATPPPPPPESEDDDPSLEIPKGKICRRKACGQSYTGNREGEKCVYHPGAPIFHEGSKGYTCCKRRVLEFDEFMKIEGCKTKDRHLFVGSGEKSKAKTGGEEVLETVRHDFYQTPTSAIASFFLKKINKEKAVVEFSKTELNLDLVTTDALPKRYKTVVPLFGSIDTEASSFKIMGTKLEVNFVKADGSSWPVLRSDEPVREIIQMGKAGRAT</sequence>
<keyword evidence="2" id="KW-0677">Repeat</keyword>
<dbReference type="GO" id="GO:0046872">
    <property type="term" value="F:metal ion binding"/>
    <property type="evidence" value="ECO:0007669"/>
    <property type="project" value="UniProtKB-KW"/>
</dbReference>
<protein>
    <submittedName>
        <fullName evidence="7">HSP20-like chaperone</fullName>
    </submittedName>
</protein>
<keyword evidence="8" id="KW-1185">Reference proteome</keyword>
<dbReference type="OrthoDB" id="1898560at2759"/>
<feature type="domain" description="CHORD" evidence="6">
    <location>
        <begin position="99"/>
        <end position="158"/>
    </location>
</feature>
<dbReference type="CDD" id="cd06466">
    <property type="entry name" value="p23_CS_SGT1_like"/>
    <property type="match status" value="1"/>
</dbReference>
<dbReference type="RefSeq" id="XP_008077133.1">
    <property type="nucleotide sequence ID" value="XM_008078942.1"/>
</dbReference>
<organism evidence="7 8">
    <name type="scientific">Glarea lozoyensis (strain ATCC 20868 / MF5171)</name>
    <dbReference type="NCBI Taxonomy" id="1116229"/>
    <lineage>
        <taxon>Eukaryota</taxon>
        <taxon>Fungi</taxon>
        <taxon>Dikarya</taxon>
        <taxon>Ascomycota</taxon>
        <taxon>Pezizomycotina</taxon>
        <taxon>Leotiomycetes</taxon>
        <taxon>Helotiales</taxon>
        <taxon>Helotiaceae</taxon>
        <taxon>Glarea</taxon>
    </lineage>
</organism>
<feature type="region of interest" description="Disordered" evidence="4">
    <location>
        <begin position="25"/>
        <end position="93"/>
    </location>
</feature>
<dbReference type="Gene3D" id="4.10.1130.20">
    <property type="match status" value="2"/>
</dbReference>
<dbReference type="AlphaFoldDB" id="S3DF06"/>
<dbReference type="PANTHER" id="PTHR46983">
    <property type="entry name" value="CYSTEINE AND HISTIDINE-RICH DOMAIN-CONTAINING PROTEIN 1"/>
    <property type="match status" value="1"/>
</dbReference>
<accession>S3DF06</accession>
<dbReference type="EMBL" id="KE145353">
    <property type="protein sequence ID" value="EPE36315.1"/>
    <property type="molecule type" value="Genomic_DNA"/>
</dbReference>
<dbReference type="Pfam" id="PF04969">
    <property type="entry name" value="CS"/>
    <property type="match status" value="1"/>
</dbReference>
<dbReference type="KEGG" id="glz:GLAREA_05653"/>
<dbReference type="InterPro" id="IPR039790">
    <property type="entry name" value="CHRD1"/>
</dbReference>